<dbReference type="EMBL" id="JARMQG010000084">
    <property type="protein sequence ID" value="MED3562372.1"/>
    <property type="molecule type" value="Genomic_DNA"/>
</dbReference>
<keyword evidence="1 3" id="KW-0378">Hydrolase</keyword>
<feature type="domain" description="AB hydrolase-1" evidence="2">
    <location>
        <begin position="13"/>
        <end position="225"/>
    </location>
</feature>
<gene>
    <name evidence="3" type="ORF">P4447_07880</name>
</gene>
<dbReference type="SUPFAM" id="SSF53474">
    <property type="entry name" value="alpha/beta-Hydrolases"/>
    <property type="match status" value="1"/>
</dbReference>
<evidence type="ECO:0000256" key="1">
    <source>
        <dbReference type="ARBA" id="ARBA00022801"/>
    </source>
</evidence>
<dbReference type="PANTHER" id="PTHR43798:SF31">
    <property type="entry name" value="AB HYDROLASE SUPERFAMILY PROTEIN YCLE"/>
    <property type="match status" value="1"/>
</dbReference>
<dbReference type="PANTHER" id="PTHR43798">
    <property type="entry name" value="MONOACYLGLYCEROL LIPASE"/>
    <property type="match status" value="1"/>
</dbReference>
<protein>
    <submittedName>
        <fullName evidence="3">Alpha/beta hydrolase</fullName>
    </submittedName>
</protein>
<name>A0ABU6NAQ7_9BACI</name>
<dbReference type="Proteomes" id="UP001330749">
    <property type="component" value="Unassembled WGS sequence"/>
</dbReference>
<dbReference type="InterPro" id="IPR000073">
    <property type="entry name" value="AB_hydrolase_1"/>
</dbReference>
<dbReference type="InterPro" id="IPR029058">
    <property type="entry name" value="AB_hydrolase_fold"/>
</dbReference>
<organism evidence="3 4">
    <name type="scientific">Bacillus xiapuensis</name>
    <dbReference type="NCBI Taxonomy" id="2014075"/>
    <lineage>
        <taxon>Bacteria</taxon>
        <taxon>Bacillati</taxon>
        <taxon>Bacillota</taxon>
        <taxon>Bacilli</taxon>
        <taxon>Bacillales</taxon>
        <taxon>Bacillaceae</taxon>
        <taxon>Bacillus</taxon>
    </lineage>
</organism>
<comment type="caution">
    <text evidence="3">The sequence shown here is derived from an EMBL/GenBank/DDBJ whole genome shotgun (WGS) entry which is preliminary data.</text>
</comment>
<dbReference type="RefSeq" id="WP_327967292.1">
    <property type="nucleotide sequence ID" value="NZ_JARMQG010000084.1"/>
</dbReference>
<dbReference type="Pfam" id="PF12697">
    <property type="entry name" value="Abhydrolase_6"/>
    <property type="match status" value="1"/>
</dbReference>
<evidence type="ECO:0000313" key="4">
    <source>
        <dbReference type="Proteomes" id="UP001330749"/>
    </source>
</evidence>
<dbReference type="InterPro" id="IPR050266">
    <property type="entry name" value="AB_hydrolase_sf"/>
</dbReference>
<dbReference type="Gene3D" id="3.40.50.1820">
    <property type="entry name" value="alpha/beta hydrolase"/>
    <property type="match status" value="1"/>
</dbReference>
<dbReference type="GO" id="GO:0016787">
    <property type="term" value="F:hydrolase activity"/>
    <property type="evidence" value="ECO:0007669"/>
    <property type="project" value="UniProtKB-KW"/>
</dbReference>
<proteinExistence type="predicted"/>
<evidence type="ECO:0000313" key="3">
    <source>
        <dbReference type="EMBL" id="MED3562372.1"/>
    </source>
</evidence>
<reference evidence="3 4" key="1">
    <citation type="submission" date="2023-03" db="EMBL/GenBank/DDBJ databases">
        <title>Bacillus Genome Sequencing.</title>
        <authorList>
            <person name="Dunlap C."/>
        </authorList>
    </citation>
    <scope>NUCLEOTIDE SEQUENCE [LARGE SCALE GENOMIC DNA]</scope>
    <source>
        <strain evidence="3 4">B-14544</strain>
    </source>
</reference>
<accession>A0ABU6NAQ7</accession>
<sequence>MLDYIDMGEGETLVLICGLGQRKEAWKNQYKLSKYYRLIIPELRSDGEITIKNYAKDVIELLEHLNIESAHIAGLSLGGIIAQELYRQKPNLVRSLILANTTSYIPYFLGNWIVSNYKTDLINGTILDKIANRGLYDKSYIKEAKKTFHIKDTYIEAARSAVGLNYFPYLYCIDKPVLLIGSTHDEVTPVFNVSLMSMCIRNCETVVFEDCGHLSNIEQKDQFNKAVLDFIKNN</sequence>
<keyword evidence="4" id="KW-1185">Reference proteome</keyword>
<evidence type="ECO:0000259" key="2">
    <source>
        <dbReference type="Pfam" id="PF12697"/>
    </source>
</evidence>